<keyword evidence="2" id="KW-1185">Reference proteome</keyword>
<comment type="caution">
    <text evidence="1">The sequence shown here is derived from an EMBL/GenBank/DDBJ whole genome shotgun (WGS) entry which is preliminary data.</text>
</comment>
<proteinExistence type="predicted"/>
<dbReference type="EMBL" id="LXQA010382751">
    <property type="protein sequence ID" value="MCI48189.1"/>
    <property type="molecule type" value="Genomic_DNA"/>
</dbReference>
<evidence type="ECO:0000313" key="1">
    <source>
        <dbReference type="EMBL" id="MCI48189.1"/>
    </source>
</evidence>
<feature type="non-terminal residue" evidence="1">
    <location>
        <position position="27"/>
    </location>
</feature>
<accession>A0A392SHS1</accession>
<reference evidence="1 2" key="1">
    <citation type="journal article" date="2018" name="Front. Plant Sci.">
        <title>Red Clover (Trifolium pratense) and Zigzag Clover (T. medium) - A Picture of Genomic Similarities and Differences.</title>
        <authorList>
            <person name="Dluhosova J."/>
            <person name="Istvanek J."/>
            <person name="Nedelnik J."/>
            <person name="Repkova J."/>
        </authorList>
    </citation>
    <scope>NUCLEOTIDE SEQUENCE [LARGE SCALE GENOMIC DNA]</scope>
    <source>
        <strain evidence="2">cv. 10/8</strain>
        <tissue evidence="1">Leaf</tissue>
    </source>
</reference>
<protein>
    <submittedName>
        <fullName evidence="1">Uncharacterized protein</fullName>
    </submittedName>
</protein>
<dbReference type="AlphaFoldDB" id="A0A392SHS1"/>
<sequence>MSQTNFESIQATVANQGASIKNLETQI</sequence>
<evidence type="ECO:0000313" key="2">
    <source>
        <dbReference type="Proteomes" id="UP000265520"/>
    </source>
</evidence>
<organism evidence="1 2">
    <name type="scientific">Trifolium medium</name>
    <dbReference type="NCBI Taxonomy" id="97028"/>
    <lineage>
        <taxon>Eukaryota</taxon>
        <taxon>Viridiplantae</taxon>
        <taxon>Streptophyta</taxon>
        <taxon>Embryophyta</taxon>
        <taxon>Tracheophyta</taxon>
        <taxon>Spermatophyta</taxon>
        <taxon>Magnoliopsida</taxon>
        <taxon>eudicotyledons</taxon>
        <taxon>Gunneridae</taxon>
        <taxon>Pentapetalae</taxon>
        <taxon>rosids</taxon>
        <taxon>fabids</taxon>
        <taxon>Fabales</taxon>
        <taxon>Fabaceae</taxon>
        <taxon>Papilionoideae</taxon>
        <taxon>50 kb inversion clade</taxon>
        <taxon>NPAAA clade</taxon>
        <taxon>Hologalegina</taxon>
        <taxon>IRL clade</taxon>
        <taxon>Trifolieae</taxon>
        <taxon>Trifolium</taxon>
    </lineage>
</organism>
<name>A0A392SHS1_9FABA</name>
<dbReference type="Proteomes" id="UP000265520">
    <property type="component" value="Unassembled WGS sequence"/>
</dbReference>